<evidence type="ECO:0000313" key="3">
    <source>
        <dbReference type="Proteomes" id="UP001056384"/>
    </source>
</evidence>
<protein>
    <submittedName>
        <fullName evidence="2">Uncharacterized protein</fullName>
    </submittedName>
</protein>
<proteinExistence type="predicted"/>
<sequence>MASPSTSSGPLAGHQSLDAPRVKVVEPSESALNWKSLSANHFRNTCWLPRTLQIAIQTSSGEISSISECEFAQNTSKSSVDLWLGTNLTAYFCSKRDDSGIGIQRSPLQGGWLVVRVVVA</sequence>
<gene>
    <name evidence="2" type="ORF">Slin15195_G006600</name>
</gene>
<dbReference type="EMBL" id="CP099418">
    <property type="protein sequence ID" value="USW47341.1"/>
    <property type="molecule type" value="Genomic_DNA"/>
</dbReference>
<evidence type="ECO:0000256" key="1">
    <source>
        <dbReference type="SAM" id="MobiDB-lite"/>
    </source>
</evidence>
<name>A0A9Q9ED32_9PEZI</name>
<accession>A0A9Q9ED32</accession>
<feature type="region of interest" description="Disordered" evidence="1">
    <location>
        <begin position="1"/>
        <end position="20"/>
    </location>
</feature>
<evidence type="ECO:0000313" key="2">
    <source>
        <dbReference type="EMBL" id="USW47341.1"/>
    </source>
</evidence>
<keyword evidence="3" id="KW-1185">Reference proteome</keyword>
<organism evidence="2 3">
    <name type="scientific">Septoria linicola</name>
    <dbReference type="NCBI Taxonomy" id="215465"/>
    <lineage>
        <taxon>Eukaryota</taxon>
        <taxon>Fungi</taxon>
        <taxon>Dikarya</taxon>
        <taxon>Ascomycota</taxon>
        <taxon>Pezizomycotina</taxon>
        <taxon>Dothideomycetes</taxon>
        <taxon>Dothideomycetidae</taxon>
        <taxon>Mycosphaerellales</taxon>
        <taxon>Mycosphaerellaceae</taxon>
        <taxon>Septoria</taxon>
    </lineage>
</organism>
<dbReference type="AlphaFoldDB" id="A0A9Q9ED32"/>
<reference evidence="2" key="1">
    <citation type="submission" date="2022-06" db="EMBL/GenBank/DDBJ databases">
        <title>Complete genome sequences of two strains of the flax pathogen Septoria linicola.</title>
        <authorList>
            <person name="Lapalu N."/>
            <person name="Simon A."/>
            <person name="Demenou B."/>
            <person name="Paumier D."/>
            <person name="Guillot M.-P."/>
            <person name="Gout L."/>
            <person name="Valade R."/>
        </authorList>
    </citation>
    <scope>NUCLEOTIDE SEQUENCE</scope>
    <source>
        <strain evidence="2">SE15195</strain>
    </source>
</reference>
<dbReference type="Proteomes" id="UP001056384">
    <property type="component" value="Chromosome 1"/>
</dbReference>